<dbReference type="PANTHER" id="PTHR48094:SF12">
    <property type="entry name" value="PARKINSON DISEASE PROTEIN 7 HOMOLOG"/>
    <property type="match status" value="1"/>
</dbReference>
<sequence length="177" mass="19325">MKILMVVTDGFEDIEAVGTLAILRRAQLDVTFAAIDSTHALGRYGVNITDLVNLNKVNFDEYDMLIIPGGPEYIAEENNPEFLKMVMHFASAGKYIAAICAGPTILGHLGLLKGKNYTCFTSMNEDFGGTYVDQYAVVDGKIITGRSAAAVIDFGFAIVETLCGKEYAQKVKNSIYY</sequence>
<gene>
    <name evidence="2" type="ORF">DYE49_03180</name>
</gene>
<dbReference type="InterPro" id="IPR002818">
    <property type="entry name" value="DJ-1/PfpI"/>
</dbReference>
<organism evidence="2 3">
    <name type="scientific">Treponema rectale</name>
    <dbReference type="NCBI Taxonomy" id="744512"/>
    <lineage>
        <taxon>Bacteria</taxon>
        <taxon>Pseudomonadati</taxon>
        <taxon>Spirochaetota</taxon>
        <taxon>Spirochaetia</taxon>
        <taxon>Spirochaetales</taxon>
        <taxon>Treponemataceae</taxon>
        <taxon>Treponema</taxon>
    </lineage>
</organism>
<protein>
    <submittedName>
        <fullName evidence="2">DJ-1/PfpI family protein</fullName>
    </submittedName>
</protein>
<dbReference type="CDD" id="cd03135">
    <property type="entry name" value="GATase1_DJ-1"/>
    <property type="match status" value="1"/>
</dbReference>
<dbReference type="Gene3D" id="3.40.50.880">
    <property type="match status" value="1"/>
</dbReference>
<feature type="domain" description="DJ-1/PfpI" evidence="1">
    <location>
        <begin position="1"/>
        <end position="160"/>
    </location>
</feature>
<name>A0A7M1XN14_9SPIR</name>
<dbReference type="GO" id="GO:0005737">
    <property type="term" value="C:cytoplasm"/>
    <property type="evidence" value="ECO:0007669"/>
    <property type="project" value="TreeGrafter"/>
</dbReference>
<dbReference type="KEGG" id="trc:DYE49_03180"/>
<reference evidence="2 3" key="1">
    <citation type="submission" date="2018-08" db="EMBL/GenBank/DDBJ databases">
        <title>The first complete genome of Treponema rectale (CHPAT), a commensal spirochete of the bovine rectum.</title>
        <authorList>
            <person name="Staton G.J."/>
            <person name="Clegg S.R."/>
            <person name="Carter S.D."/>
            <person name="Radford A.D."/>
            <person name="Darby A."/>
            <person name="Hall N."/>
            <person name="Birtles R.J."/>
            <person name="Evans N.J."/>
        </authorList>
    </citation>
    <scope>NUCLEOTIDE SEQUENCE [LARGE SCALE GENOMIC DNA]</scope>
    <source>
        <strain evidence="2 3">CHPA</strain>
    </source>
</reference>
<dbReference type="Proteomes" id="UP000593591">
    <property type="component" value="Chromosome"/>
</dbReference>
<evidence type="ECO:0000259" key="1">
    <source>
        <dbReference type="Pfam" id="PF01965"/>
    </source>
</evidence>
<dbReference type="InterPro" id="IPR029062">
    <property type="entry name" value="Class_I_gatase-like"/>
</dbReference>
<evidence type="ECO:0000313" key="3">
    <source>
        <dbReference type="Proteomes" id="UP000593591"/>
    </source>
</evidence>
<proteinExistence type="predicted"/>
<dbReference type="AlphaFoldDB" id="A0A7M1XN14"/>
<dbReference type="SUPFAM" id="SSF52317">
    <property type="entry name" value="Class I glutamine amidotransferase-like"/>
    <property type="match status" value="1"/>
</dbReference>
<evidence type="ECO:0000313" key="2">
    <source>
        <dbReference type="EMBL" id="QOS39512.1"/>
    </source>
</evidence>
<dbReference type="InterPro" id="IPR050325">
    <property type="entry name" value="Prot/Nucl_acid_deglycase"/>
</dbReference>
<accession>A0A7M1XN14</accession>
<dbReference type="PANTHER" id="PTHR48094">
    <property type="entry name" value="PROTEIN/NUCLEIC ACID DEGLYCASE DJ-1-RELATED"/>
    <property type="match status" value="1"/>
</dbReference>
<dbReference type="EMBL" id="CP031517">
    <property type="protein sequence ID" value="QOS39512.1"/>
    <property type="molecule type" value="Genomic_DNA"/>
</dbReference>
<dbReference type="Pfam" id="PF01965">
    <property type="entry name" value="DJ-1_PfpI"/>
    <property type="match status" value="1"/>
</dbReference>